<comment type="caution">
    <text evidence="1">The sequence shown here is derived from an EMBL/GenBank/DDBJ whole genome shotgun (WGS) entry which is preliminary data.</text>
</comment>
<gene>
    <name evidence="1" type="ORF">ASN18_0588</name>
</gene>
<name>A0ABR5SI81_9BACT</name>
<accession>A0ABR5SI81</accession>
<dbReference type="EMBL" id="LNQR01000023">
    <property type="protein sequence ID" value="KWT92035.1"/>
    <property type="molecule type" value="Genomic_DNA"/>
</dbReference>
<dbReference type="RefSeq" id="WP_085051117.1">
    <property type="nucleotide sequence ID" value="NZ_LNQR01000023.1"/>
</dbReference>
<organism evidence="1 2">
    <name type="scientific">Candidatus Magnetominusculus xianensis</name>
    <dbReference type="NCBI Taxonomy" id="1748249"/>
    <lineage>
        <taxon>Bacteria</taxon>
        <taxon>Pseudomonadati</taxon>
        <taxon>Nitrospirota</taxon>
        <taxon>Nitrospiria</taxon>
        <taxon>Nitrospirales</taxon>
        <taxon>Nitrospiraceae</taxon>
        <taxon>Candidatus Magnetominusculus</taxon>
    </lineage>
</organism>
<protein>
    <submittedName>
        <fullName evidence="1">Uncharacterized protein</fullName>
    </submittedName>
</protein>
<sequence>MYDYLDTASIDGWISAFLSRNDSFQRDYDRVMSLRQLVSEQTKNKFVAPESVPSNPILDTLEAIELLVKGQAIDKRNHEVVDKISEMFRGLTQKLEDNEPQEAQDATDAAIAQNEMYNKYGVILTNVGSYMDNGIRIINVISPNRIKAYRIFSKDRIESELKNFFQKSWETLKNEKYDTIYMQDHNCDDDWVIRDVSPLLIFKYLFPEFYYDMHGEQILSSISDKKIGNSEPIRNFKPDRDSLLLRIDLRLTKREIMRQLEQHLDIHLIGKITRSRVDKWKYCLMAYDLRKTGLPYPEISEILRHSIVNEGEILSGEEAIENYGKTASKLIDEIVVGDKDSFSEKTIENYAKTAKRLIDDMEYKVLL</sequence>
<evidence type="ECO:0000313" key="2">
    <source>
        <dbReference type="Proteomes" id="UP000060487"/>
    </source>
</evidence>
<dbReference type="Proteomes" id="UP000060487">
    <property type="component" value="Unassembled WGS sequence"/>
</dbReference>
<keyword evidence="2" id="KW-1185">Reference proteome</keyword>
<evidence type="ECO:0000313" key="1">
    <source>
        <dbReference type="EMBL" id="KWT92035.1"/>
    </source>
</evidence>
<reference evidence="1 2" key="1">
    <citation type="submission" date="2015-11" db="EMBL/GenBank/DDBJ databases">
        <authorList>
            <person name="Lin W."/>
        </authorList>
    </citation>
    <scope>NUCLEOTIDE SEQUENCE [LARGE SCALE GENOMIC DNA]</scope>
    <source>
        <strain evidence="1 2">HCH-1</strain>
    </source>
</reference>
<proteinExistence type="predicted"/>